<feature type="compositionally biased region" description="Pro residues" evidence="2">
    <location>
        <begin position="91"/>
        <end position="100"/>
    </location>
</feature>
<accession>A0A9Q0ER64</accession>
<keyword evidence="5" id="KW-1185">Reference proteome</keyword>
<comment type="caution">
    <text evidence="4">The sequence shown here is derived from an EMBL/GenBank/DDBJ whole genome shotgun (WGS) entry which is preliminary data.</text>
</comment>
<feature type="region of interest" description="Disordered" evidence="2">
    <location>
        <begin position="894"/>
        <end position="923"/>
    </location>
</feature>
<feature type="compositionally biased region" description="Polar residues" evidence="2">
    <location>
        <begin position="125"/>
        <end position="138"/>
    </location>
</feature>
<evidence type="ECO:0000313" key="4">
    <source>
        <dbReference type="EMBL" id="KAJ3611781.1"/>
    </source>
</evidence>
<keyword evidence="1" id="KW-0694">RNA-binding</keyword>
<dbReference type="OrthoDB" id="67027at2759"/>
<evidence type="ECO:0000256" key="2">
    <source>
        <dbReference type="SAM" id="MobiDB-lite"/>
    </source>
</evidence>
<dbReference type="EMBL" id="JANIIK010000037">
    <property type="protein sequence ID" value="KAJ3611781.1"/>
    <property type="molecule type" value="Genomic_DNA"/>
</dbReference>
<feature type="compositionally biased region" description="Acidic residues" evidence="2">
    <location>
        <begin position="558"/>
        <end position="568"/>
    </location>
</feature>
<dbReference type="InterPro" id="IPR058938">
    <property type="entry name" value="Helical_CED_Drosha"/>
</dbReference>
<feature type="compositionally biased region" description="Basic residues" evidence="2">
    <location>
        <begin position="312"/>
        <end position="328"/>
    </location>
</feature>
<feature type="domain" description="Ribonuclease 3 central" evidence="3">
    <location>
        <begin position="799"/>
        <end position="903"/>
    </location>
</feature>
<feature type="compositionally biased region" description="Pro residues" evidence="2">
    <location>
        <begin position="107"/>
        <end position="119"/>
    </location>
</feature>
<dbReference type="AlphaFoldDB" id="A0A9Q0ER64"/>
<feature type="compositionally biased region" description="Basic and acidic residues" evidence="2">
    <location>
        <begin position="258"/>
        <end position="295"/>
    </location>
</feature>
<dbReference type="GO" id="GO:0003723">
    <property type="term" value="F:RNA binding"/>
    <property type="evidence" value="ECO:0007669"/>
    <property type="project" value="UniProtKB-KW"/>
</dbReference>
<feature type="region of interest" description="Disordered" evidence="2">
    <location>
        <begin position="557"/>
        <end position="578"/>
    </location>
</feature>
<feature type="compositionally biased region" description="Low complexity" evidence="2">
    <location>
        <begin position="569"/>
        <end position="578"/>
    </location>
</feature>
<dbReference type="GO" id="GO:0070877">
    <property type="term" value="C:microprocessor complex"/>
    <property type="evidence" value="ECO:0007669"/>
    <property type="project" value="TreeGrafter"/>
</dbReference>
<feature type="compositionally biased region" description="Gly residues" evidence="2">
    <location>
        <begin position="1"/>
        <end position="11"/>
    </location>
</feature>
<evidence type="ECO:0000313" key="5">
    <source>
        <dbReference type="Proteomes" id="UP001148018"/>
    </source>
</evidence>
<feature type="compositionally biased region" description="Basic and acidic residues" evidence="2">
    <location>
        <begin position="329"/>
        <end position="349"/>
    </location>
</feature>
<feature type="compositionally biased region" description="Pro residues" evidence="2">
    <location>
        <begin position="143"/>
        <end position="160"/>
    </location>
</feature>
<dbReference type="Pfam" id="PF26050">
    <property type="entry name" value="Helical_CED_Drosha"/>
    <property type="match status" value="1"/>
</dbReference>
<dbReference type="Proteomes" id="UP001148018">
    <property type="component" value="Unassembled WGS sequence"/>
</dbReference>
<feature type="compositionally biased region" description="Pro residues" evidence="2">
    <location>
        <begin position="188"/>
        <end position="202"/>
    </location>
</feature>
<dbReference type="GO" id="GO:0004525">
    <property type="term" value="F:ribonuclease III activity"/>
    <property type="evidence" value="ECO:0007669"/>
    <property type="project" value="TreeGrafter"/>
</dbReference>
<evidence type="ECO:0000259" key="3">
    <source>
        <dbReference type="Pfam" id="PF26050"/>
    </source>
</evidence>
<reference evidence="4" key="1">
    <citation type="submission" date="2022-07" db="EMBL/GenBank/DDBJ databases">
        <title>Chromosome-level genome of Muraenolepis orangiensis.</title>
        <authorList>
            <person name="Kim J."/>
        </authorList>
    </citation>
    <scope>NUCLEOTIDE SEQUENCE</scope>
    <source>
        <strain evidence="4">KU_S4_2022</strain>
        <tissue evidence="4">Muscle</tissue>
    </source>
</reference>
<organism evidence="4 5">
    <name type="scientific">Muraenolepis orangiensis</name>
    <name type="common">Patagonian moray cod</name>
    <dbReference type="NCBI Taxonomy" id="630683"/>
    <lineage>
        <taxon>Eukaryota</taxon>
        <taxon>Metazoa</taxon>
        <taxon>Chordata</taxon>
        <taxon>Craniata</taxon>
        <taxon>Vertebrata</taxon>
        <taxon>Euteleostomi</taxon>
        <taxon>Actinopterygii</taxon>
        <taxon>Neopterygii</taxon>
        <taxon>Teleostei</taxon>
        <taxon>Neoteleostei</taxon>
        <taxon>Acanthomorphata</taxon>
        <taxon>Zeiogadaria</taxon>
        <taxon>Gadariae</taxon>
        <taxon>Gadiformes</taxon>
        <taxon>Muraenolepidoidei</taxon>
        <taxon>Muraenolepididae</taxon>
        <taxon>Muraenolepis</taxon>
    </lineage>
</organism>
<gene>
    <name evidence="4" type="ORF">NHX12_021795</name>
</gene>
<dbReference type="GO" id="GO:0031054">
    <property type="term" value="P:pre-miRNA processing"/>
    <property type="evidence" value="ECO:0007669"/>
    <property type="project" value="TreeGrafter"/>
</dbReference>
<feature type="region of interest" description="Disordered" evidence="2">
    <location>
        <begin position="1"/>
        <end position="351"/>
    </location>
</feature>
<dbReference type="GO" id="GO:0031053">
    <property type="term" value="P:primary miRNA processing"/>
    <property type="evidence" value="ECO:0007669"/>
    <property type="project" value="TreeGrafter"/>
</dbReference>
<sequence length="923" mass="103723">MSYHPGRGGIRPGLPPGQHASTQNFRPGNLGPPPPNAPLPSYQYSPQAHPNSGYHGNSGGYMPPPMMPPHSDFMQYPPPGTPQTPGAGPCPVRPPFPKPPVRQGGYPEPPPHFPPPPLSSVPNPTAGSRSQASAQNPYSYMMPPGPPPPMTHPPMPPSMPVQPGSYQQSPYSVGYHHHHQLQQQQQQQPPPFPPPTFSPGYPPGGGGGAGGPGPSWFKPDPGFRHGGQFNYEKPPDCRGSPHRPDERQKSYGYGGAGDRAKMEFPGERKDPGRSPDRRGRPEAAGRYRSDYDRTPPRHRSRERSRYSDSSTHRKRQRSRSNSREKKRSRWEEEREKRSESSGPAGRERSSFSSPAWIRCTHAENYYSNDPMDQVGDSTVVGTSKLRVLYERFEEELIKRQERAKAARPKLSADFLVQRLSADFLVQRLSADFLVQRLSADFLVQRLSADFLVQRLSADFLVQRLSADFLVQKADSLVQRLSADFLVQRLAADFLVQRLAADSLVQRLAADSLVQRLAADSLVQRLAADSLVQRLAADFLVQGLATDRLVQGWLLTDESSSDTDCESDGEGSSCSGSSDSDVFDVIAEIKRKKAHPDRLHEELWYNDPGQMNDGPLCKCSSKSRRTGIRHSIYPGEEPAKTCRPMNNNAGKLFHYRITVSPPTNFLTDRPTVIEYDDHEYLFEGFSLFSHTPLTSIPLCRVIRFNIDYTIHFIEEMTPENYCVQGLELFASYLFQDVLELYDWNLTGPDWDNLDPGCQKFHFMPRFVRFLPDGGKEVLSMHQVLLYLLRSSKPLVPEEEIADMLQWEEAAWQKYAEESKGMIVTNPGMKPSSVRIDQLDREQFNPDVITFPIIVHFGIRPAQLSYAGDPQYQKLWKSYVKLRHLLANSPKVKQIDKQKLTQRESDSAQTLGSPSPRAAYSSVYL</sequence>
<evidence type="ECO:0000256" key="1">
    <source>
        <dbReference type="ARBA" id="ARBA00022884"/>
    </source>
</evidence>
<feature type="compositionally biased region" description="Gly residues" evidence="2">
    <location>
        <begin position="203"/>
        <end position="213"/>
    </location>
</feature>
<name>A0A9Q0ER64_9TELE</name>
<dbReference type="PANTHER" id="PTHR11207:SF0">
    <property type="entry name" value="RIBONUCLEASE 3"/>
    <property type="match status" value="1"/>
</dbReference>
<feature type="compositionally biased region" description="Basic and acidic residues" evidence="2">
    <location>
        <begin position="894"/>
        <end position="904"/>
    </location>
</feature>
<protein>
    <recommendedName>
        <fullName evidence="3">Ribonuclease 3 central domain-containing protein</fullName>
    </recommendedName>
</protein>
<dbReference type="PANTHER" id="PTHR11207">
    <property type="entry name" value="RIBONUCLEASE III"/>
    <property type="match status" value="1"/>
</dbReference>
<proteinExistence type="predicted"/>